<evidence type="ECO:0000256" key="6">
    <source>
        <dbReference type="ARBA" id="ARBA00034078"/>
    </source>
</evidence>
<feature type="binding site" evidence="7">
    <location>
        <position position="94"/>
    </location>
    <ligand>
        <name>[2Fe-2S] cluster</name>
        <dbReference type="ChEBI" id="CHEBI:190135"/>
    </ligand>
</feature>
<dbReference type="GO" id="GO:0051537">
    <property type="term" value="F:2 iron, 2 sulfur cluster binding"/>
    <property type="evidence" value="ECO:0007669"/>
    <property type="project" value="UniProtKB-KW"/>
</dbReference>
<dbReference type="PANTHER" id="PTHR43342:SF1">
    <property type="entry name" value="BIFURCATING [FEFE] HYDROGENASE GAMMA SUBUNIT"/>
    <property type="match status" value="1"/>
</dbReference>
<dbReference type="NCBIfam" id="NF005722">
    <property type="entry name" value="PRK07539.1-2"/>
    <property type="match status" value="1"/>
</dbReference>
<comment type="cofactor">
    <cofactor evidence="7">
        <name>[2Fe-2S] cluster</name>
        <dbReference type="ChEBI" id="CHEBI:190135"/>
    </cofactor>
    <text evidence="7">Binds 1 [2Fe-2S] cluster.</text>
</comment>
<organism evidence="8 9">
    <name type="scientific">Desulfoglaeba alkanexedens ALDC</name>
    <dbReference type="NCBI Taxonomy" id="980445"/>
    <lineage>
        <taxon>Bacteria</taxon>
        <taxon>Pseudomonadati</taxon>
        <taxon>Thermodesulfobacteriota</taxon>
        <taxon>Syntrophobacteria</taxon>
        <taxon>Syntrophobacterales</taxon>
        <taxon>Syntrophobacteraceae</taxon>
        <taxon>Desulfoglaeba</taxon>
    </lineage>
</organism>
<reference evidence="8 9" key="1">
    <citation type="submission" date="2019-05" db="EMBL/GenBank/DDBJ databases">
        <title>The Complete Genome Sequence of the n-alkane-degrading Desulfoglaeba alkanexedens ALDC reveals multiple alkylsuccinate synthase gene clusters.</title>
        <authorList>
            <person name="Callaghan A.V."/>
            <person name="Davidova I.A."/>
            <person name="Duncan K.E."/>
            <person name="Morris B."/>
            <person name="McInerney M.J."/>
        </authorList>
    </citation>
    <scope>NUCLEOTIDE SEQUENCE [LARGE SCALE GENOMIC DNA]</scope>
    <source>
        <strain evidence="8 9">ALDC</strain>
    </source>
</reference>
<keyword evidence="4 7" id="KW-0408">Iron</keyword>
<dbReference type="Gene3D" id="3.40.30.10">
    <property type="entry name" value="Glutaredoxin"/>
    <property type="match status" value="1"/>
</dbReference>
<accession>A0A4P8L519</accession>
<dbReference type="InterPro" id="IPR041921">
    <property type="entry name" value="NuoE_N"/>
</dbReference>
<reference evidence="8 9" key="2">
    <citation type="submission" date="2019-05" db="EMBL/GenBank/DDBJ databases">
        <authorList>
            <person name="Suflita J.M."/>
            <person name="Marks C.R."/>
        </authorList>
    </citation>
    <scope>NUCLEOTIDE SEQUENCE [LARGE SCALE GENOMIC DNA]</scope>
    <source>
        <strain evidence="8 9">ALDC</strain>
    </source>
</reference>
<keyword evidence="3 7" id="KW-0479">Metal-binding</keyword>
<comment type="similarity">
    <text evidence="1">Belongs to the complex I 24 kDa subunit family.</text>
</comment>
<evidence type="ECO:0000256" key="1">
    <source>
        <dbReference type="ARBA" id="ARBA00010643"/>
    </source>
</evidence>
<keyword evidence="5 7" id="KW-0411">Iron-sulfur</keyword>
<protein>
    <submittedName>
        <fullName evidence="8">NADH-quinone oxidoreductase subunit NuoE</fullName>
        <ecNumber evidence="8">1.6.5.11</ecNumber>
    </submittedName>
</protein>
<dbReference type="Pfam" id="PF01257">
    <property type="entry name" value="2Fe-2S_thioredx"/>
    <property type="match status" value="1"/>
</dbReference>
<dbReference type="InterPro" id="IPR002023">
    <property type="entry name" value="NuoE-like"/>
</dbReference>
<keyword evidence="2 7" id="KW-0001">2Fe-2S</keyword>
<dbReference type="EC" id="1.6.5.11" evidence="8"/>
<dbReference type="Proteomes" id="UP000298602">
    <property type="component" value="Chromosome"/>
</dbReference>
<evidence type="ECO:0000256" key="4">
    <source>
        <dbReference type="ARBA" id="ARBA00023004"/>
    </source>
</evidence>
<evidence type="ECO:0000313" key="9">
    <source>
        <dbReference type="Proteomes" id="UP000298602"/>
    </source>
</evidence>
<dbReference type="AlphaFoldDB" id="A0A4P8L519"/>
<feature type="binding site" evidence="7">
    <location>
        <position position="130"/>
    </location>
    <ligand>
        <name>[2Fe-2S] cluster</name>
        <dbReference type="ChEBI" id="CHEBI:190135"/>
    </ligand>
</feature>
<feature type="binding site" evidence="7">
    <location>
        <position position="89"/>
    </location>
    <ligand>
        <name>[2Fe-2S] cluster</name>
        <dbReference type="ChEBI" id="CHEBI:190135"/>
    </ligand>
</feature>
<dbReference type="OrthoDB" id="9807941at2"/>
<evidence type="ECO:0000313" key="8">
    <source>
        <dbReference type="EMBL" id="QCQ22954.1"/>
    </source>
</evidence>
<sequence>MNSVPTQTETEEREMIEAIEAMLPRFAKHRSALIPILQAVQQEHGYLSGGAMERVAEYLEISPSEVYGVATFYNQFRFHPPGRHQIKVCLGTACHVAGGDIILENFERKLGIRAGETTPDREYSVERVACVGCCALAPVAIVDGTVLGHMQPSRVEGLFVQFQVEREREEREKAEREPGGEQDA</sequence>
<proteinExistence type="inferred from homology"/>
<comment type="cofactor">
    <cofactor evidence="6">
        <name>[2Fe-2S] cluster</name>
        <dbReference type="ChEBI" id="CHEBI:190135"/>
    </cofactor>
</comment>
<dbReference type="InterPro" id="IPR028431">
    <property type="entry name" value="NADP_DH_HndA-like"/>
</dbReference>
<dbReference type="InterPro" id="IPR042128">
    <property type="entry name" value="NuoE_dom"/>
</dbReference>
<dbReference type="GO" id="GO:0046872">
    <property type="term" value="F:metal ion binding"/>
    <property type="evidence" value="ECO:0007669"/>
    <property type="project" value="UniProtKB-KW"/>
</dbReference>
<gene>
    <name evidence="8" type="primary">nuoE</name>
    <name evidence="8" type="ORF">FDQ92_12710</name>
</gene>
<dbReference type="CDD" id="cd03064">
    <property type="entry name" value="TRX_Fd_NuoE"/>
    <property type="match status" value="1"/>
</dbReference>
<dbReference type="KEGG" id="dax:FDQ92_12710"/>
<dbReference type="RefSeq" id="WP_137425237.1">
    <property type="nucleotide sequence ID" value="NZ_CP040098.1"/>
</dbReference>
<dbReference type="FunFam" id="1.10.10.1590:FF:000001">
    <property type="entry name" value="NADH-quinone oxidoreductase subunit E"/>
    <property type="match status" value="1"/>
</dbReference>
<evidence type="ECO:0000256" key="3">
    <source>
        <dbReference type="ARBA" id="ARBA00022723"/>
    </source>
</evidence>
<dbReference type="PIRSF" id="PIRSF000216">
    <property type="entry name" value="NADH_DH_24kDa"/>
    <property type="match status" value="1"/>
</dbReference>
<keyword evidence="8" id="KW-0560">Oxidoreductase</keyword>
<dbReference type="Gene3D" id="1.10.10.1590">
    <property type="entry name" value="NADH-quinone oxidoreductase subunit E"/>
    <property type="match status" value="1"/>
</dbReference>
<evidence type="ECO:0000256" key="7">
    <source>
        <dbReference type="PIRSR" id="PIRSR000216-1"/>
    </source>
</evidence>
<dbReference type="GO" id="GO:0016491">
    <property type="term" value="F:oxidoreductase activity"/>
    <property type="evidence" value="ECO:0007669"/>
    <property type="project" value="UniProtKB-KW"/>
</dbReference>
<name>A0A4P8L519_9BACT</name>
<evidence type="ECO:0000256" key="5">
    <source>
        <dbReference type="ARBA" id="ARBA00023014"/>
    </source>
</evidence>
<evidence type="ECO:0000256" key="2">
    <source>
        <dbReference type="ARBA" id="ARBA00022714"/>
    </source>
</evidence>
<dbReference type="EMBL" id="CP040098">
    <property type="protein sequence ID" value="QCQ22954.1"/>
    <property type="molecule type" value="Genomic_DNA"/>
</dbReference>
<dbReference type="PANTHER" id="PTHR43342">
    <property type="entry name" value="NADH-QUINONE OXIDOREDUCTASE, E SUBUNIT"/>
    <property type="match status" value="1"/>
</dbReference>
<dbReference type="SUPFAM" id="SSF52833">
    <property type="entry name" value="Thioredoxin-like"/>
    <property type="match status" value="1"/>
</dbReference>
<keyword evidence="9" id="KW-1185">Reference proteome</keyword>
<feature type="binding site" evidence="7">
    <location>
        <position position="134"/>
    </location>
    <ligand>
        <name>[2Fe-2S] cluster</name>
        <dbReference type="ChEBI" id="CHEBI:190135"/>
    </ligand>
</feature>
<dbReference type="InterPro" id="IPR036249">
    <property type="entry name" value="Thioredoxin-like_sf"/>
</dbReference>